<keyword evidence="4" id="KW-0812">Transmembrane</keyword>
<feature type="transmembrane region" description="Helical" evidence="4">
    <location>
        <begin position="376"/>
        <end position="399"/>
    </location>
</feature>
<keyword evidence="1" id="KW-0479">Metal-binding</keyword>
<dbReference type="Proteomes" id="UP001165122">
    <property type="component" value="Unassembled WGS sequence"/>
</dbReference>
<dbReference type="InterPro" id="IPR002999">
    <property type="entry name" value="Tudor"/>
</dbReference>
<accession>A0A9W7F4J3</accession>
<evidence type="ECO:0000256" key="5">
    <source>
        <dbReference type="SAM" id="SignalP"/>
    </source>
</evidence>
<feature type="domain" description="C2" evidence="6">
    <location>
        <begin position="496"/>
        <end position="616"/>
    </location>
</feature>
<dbReference type="AlphaFoldDB" id="A0A9W7F4J3"/>
<evidence type="ECO:0000259" key="6">
    <source>
        <dbReference type="PROSITE" id="PS50004"/>
    </source>
</evidence>
<dbReference type="OrthoDB" id="76557at2759"/>
<evidence type="ECO:0000256" key="4">
    <source>
        <dbReference type="SAM" id="Phobius"/>
    </source>
</evidence>
<comment type="caution">
    <text evidence="7">The sequence shown here is derived from an EMBL/GenBank/DDBJ whole genome shotgun (WGS) entry which is preliminary data.</text>
</comment>
<protein>
    <recommendedName>
        <fullName evidence="6">C2 domain-containing protein</fullName>
    </recommendedName>
</protein>
<keyword evidence="4" id="KW-0472">Membrane</keyword>
<dbReference type="PANTHER" id="PTHR46502">
    <property type="entry name" value="C2 DOMAIN-CONTAINING"/>
    <property type="match status" value="1"/>
</dbReference>
<dbReference type="PANTHER" id="PTHR46502:SF2">
    <property type="entry name" value="16 KDA PHLOEM PROTEIN 2"/>
    <property type="match status" value="1"/>
</dbReference>
<evidence type="ECO:0000256" key="2">
    <source>
        <dbReference type="ARBA" id="ARBA00022837"/>
    </source>
</evidence>
<keyword evidence="5" id="KW-0732">Signal</keyword>
<keyword evidence="8" id="KW-1185">Reference proteome</keyword>
<dbReference type="Gene3D" id="2.60.40.150">
    <property type="entry name" value="C2 domain"/>
    <property type="match status" value="1"/>
</dbReference>
<organism evidence="7 8">
    <name type="scientific">Triparma laevis f. longispina</name>
    <dbReference type="NCBI Taxonomy" id="1714387"/>
    <lineage>
        <taxon>Eukaryota</taxon>
        <taxon>Sar</taxon>
        <taxon>Stramenopiles</taxon>
        <taxon>Ochrophyta</taxon>
        <taxon>Bolidophyceae</taxon>
        <taxon>Parmales</taxon>
        <taxon>Triparmaceae</taxon>
        <taxon>Triparma</taxon>
    </lineage>
</organism>
<proteinExistence type="predicted"/>
<evidence type="ECO:0000256" key="3">
    <source>
        <dbReference type="SAM" id="MobiDB-lite"/>
    </source>
</evidence>
<dbReference type="PROSITE" id="PS50004">
    <property type="entry name" value="C2"/>
    <property type="match status" value="1"/>
</dbReference>
<dbReference type="SUPFAM" id="SSF63748">
    <property type="entry name" value="Tudor/PWWP/MBT"/>
    <property type="match status" value="1"/>
</dbReference>
<feature type="transmembrane region" description="Helical" evidence="4">
    <location>
        <begin position="63"/>
        <end position="84"/>
    </location>
</feature>
<dbReference type="CDD" id="cd04508">
    <property type="entry name" value="Tudor_SF"/>
    <property type="match status" value="2"/>
</dbReference>
<feature type="chain" id="PRO_5040964682" description="C2 domain-containing protein" evidence="5">
    <location>
        <begin position="21"/>
        <end position="675"/>
    </location>
</feature>
<dbReference type="InterPro" id="IPR035892">
    <property type="entry name" value="C2_domain_sf"/>
</dbReference>
<name>A0A9W7F4J3_9STRA</name>
<evidence type="ECO:0000313" key="7">
    <source>
        <dbReference type="EMBL" id="GMI02021.1"/>
    </source>
</evidence>
<dbReference type="SMART" id="SM00333">
    <property type="entry name" value="TUDOR"/>
    <property type="match status" value="2"/>
</dbReference>
<evidence type="ECO:0000313" key="8">
    <source>
        <dbReference type="Proteomes" id="UP001165122"/>
    </source>
</evidence>
<sequence length="675" mass="75373">MSMLVIILVMFGHAFFLVLAWKEENDELFEMDFTSISGTAWSLYLMILETFGSSAFSGVWAKSLFLCHSFLVVIILLNVLIAIISDSYDAVLVTSTELFWRSRLEVVAELTTTFNVFLKSGLKAWIESVEAYKEKCEDLFKALLGFDPFQKMGKSSGPKVGQKCTAQFKGKGKFYPGKIAKVNSDGTVNVDLDDGDKDRYVDMSSVKLEDGNDSGSEKETEDGDLEVGMKVEARYRGKSKYSPSEIVRARLNGTFDIYYDDGEKELGVKKDLIKAVGGSTKVESLPKKEAICNFSNVMTILRVIFSPFLLCYAIGYGLFFFGPVTLCDFLFGVLYDEDDIDGVKVKFNQMKSRIANLGGFNGDHNWSNKKSKLARFLRVLFSPLLLVLVLLHLPFYLYYTILIKTQGKTGSSSTSSEVDLDLKLDSSSSDWSGRVLDIVCRVNSVTSAEVNKIDARLTAREVKMNARMVCLREENSSIKEQNALIVKMLSAMSKTMEGGEEVEAYGDEHSKFGNLVVKVVKGVDIKTGQGMFGKANPYAKLKIGSQEHQTKPHVQGGKNPVWNREFEFQISTEKEMEVDIFDKEDVGSDKFMGRATVRIVDWIAMCNFHGDIPILDKADKEIGKINVNVKFDEPTEVEDSNKVFGDKDGEDDSPPKAPPRKDATEGGEKPKSKWK</sequence>
<gene>
    <name evidence="7" type="ORF">TrLO_g10428</name>
</gene>
<dbReference type="Pfam" id="PF00168">
    <property type="entry name" value="C2"/>
    <property type="match status" value="1"/>
</dbReference>
<feature type="signal peptide" evidence="5">
    <location>
        <begin position="1"/>
        <end position="20"/>
    </location>
</feature>
<feature type="transmembrane region" description="Helical" evidence="4">
    <location>
        <begin position="36"/>
        <end position="56"/>
    </location>
</feature>
<dbReference type="GO" id="GO:0046872">
    <property type="term" value="F:metal ion binding"/>
    <property type="evidence" value="ECO:0007669"/>
    <property type="project" value="UniProtKB-KW"/>
</dbReference>
<dbReference type="SUPFAM" id="SSF49562">
    <property type="entry name" value="C2 domain (Calcium/lipid-binding domain, CaLB)"/>
    <property type="match status" value="1"/>
</dbReference>
<feature type="compositionally biased region" description="Basic and acidic residues" evidence="3">
    <location>
        <begin position="659"/>
        <end position="675"/>
    </location>
</feature>
<feature type="region of interest" description="Disordered" evidence="3">
    <location>
        <begin position="636"/>
        <end position="675"/>
    </location>
</feature>
<reference evidence="8" key="1">
    <citation type="journal article" date="2023" name="Commun. Biol.">
        <title>Genome analysis of Parmales, the sister group of diatoms, reveals the evolutionary specialization of diatoms from phago-mixotrophs to photoautotrophs.</title>
        <authorList>
            <person name="Ban H."/>
            <person name="Sato S."/>
            <person name="Yoshikawa S."/>
            <person name="Yamada K."/>
            <person name="Nakamura Y."/>
            <person name="Ichinomiya M."/>
            <person name="Sato N."/>
            <person name="Blanc-Mathieu R."/>
            <person name="Endo H."/>
            <person name="Kuwata A."/>
            <person name="Ogata H."/>
        </authorList>
    </citation>
    <scope>NUCLEOTIDE SEQUENCE [LARGE SCALE GENOMIC DNA]</scope>
    <source>
        <strain evidence="8">NIES 3700</strain>
    </source>
</reference>
<dbReference type="InterPro" id="IPR000008">
    <property type="entry name" value="C2_dom"/>
</dbReference>
<dbReference type="EMBL" id="BRXW01000039">
    <property type="protein sequence ID" value="GMI02021.1"/>
    <property type="molecule type" value="Genomic_DNA"/>
</dbReference>
<keyword evidence="4" id="KW-1133">Transmembrane helix</keyword>
<keyword evidence="2" id="KW-0106">Calcium</keyword>
<evidence type="ECO:0000256" key="1">
    <source>
        <dbReference type="ARBA" id="ARBA00022723"/>
    </source>
</evidence>
<dbReference type="Gene3D" id="2.30.30.140">
    <property type="match status" value="2"/>
</dbReference>
<dbReference type="SMART" id="SM00239">
    <property type="entry name" value="C2"/>
    <property type="match status" value="1"/>
</dbReference>